<dbReference type="Pfam" id="PF02836">
    <property type="entry name" value="Glyco_hydro_2_C"/>
    <property type="match status" value="1"/>
</dbReference>
<evidence type="ECO:0000256" key="3">
    <source>
        <dbReference type="ARBA" id="ARBA00023295"/>
    </source>
</evidence>
<gene>
    <name evidence="7" type="primary">lacZ_2</name>
    <name evidence="7" type="ORF">AMURIS_03229</name>
</gene>
<dbReference type="InterPro" id="IPR006104">
    <property type="entry name" value="Glyco_hydro_2_N"/>
</dbReference>
<dbReference type="Gene3D" id="2.60.120.260">
    <property type="entry name" value="Galactose-binding domain-like"/>
    <property type="match status" value="1"/>
</dbReference>
<dbReference type="PANTHER" id="PTHR42732:SF1">
    <property type="entry name" value="BETA-MANNOSIDASE"/>
    <property type="match status" value="1"/>
</dbReference>
<name>A0A2K4ZJ37_9FIRM</name>
<evidence type="ECO:0000259" key="6">
    <source>
        <dbReference type="Pfam" id="PF02837"/>
    </source>
</evidence>
<dbReference type="AlphaFoldDB" id="A0A2K4ZJ37"/>
<keyword evidence="8" id="KW-1185">Reference proteome</keyword>
<dbReference type="Gene3D" id="3.20.20.80">
    <property type="entry name" value="Glycosidases"/>
    <property type="match status" value="1"/>
</dbReference>
<feature type="domain" description="Glycoside hydrolase family 2 catalytic" evidence="5">
    <location>
        <begin position="270"/>
        <end position="560"/>
    </location>
</feature>
<protein>
    <submittedName>
        <fullName evidence="7">Beta-galactosidase</fullName>
        <ecNumber evidence="7">3.2.1.23</ecNumber>
    </submittedName>
</protein>
<feature type="domain" description="Glycoside hydrolase family 2 immunoglobulin-like beta-sandwich" evidence="4">
    <location>
        <begin position="168"/>
        <end position="261"/>
    </location>
</feature>
<dbReference type="Proteomes" id="UP000236311">
    <property type="component" value="Unassembled WGS sequence"/>
</dbReference>
<dbReference type="InterPro" id="IPR008979">
    <property type="entry name" value="Galactose-bd-like_sf"/>
</dbReference>
<dbReference type="EMBL" id="OFSM01000016">
    <property type="protein sequence ID" value="SOY30498.1"/>
    <property type="molecule type" value="Genomic_DNA"/>
</dbReference>
<dbReference type="InterPro" id="IPR006103">
    <property type="entry name" value="Glyco_hydro_2_cat"/>
</dbReference>
<evidence type="ECO:0000256" key="1">
    <source>
        <dbReference type="ARBA" id="ARBA00007401"/>
    </source>
</evidence>
<sequence>MRKTINLNQNWRFIREDAGLPEMLPLEWQAVDLPHTWNAVDGHDGNGSYYRGKCWYARSFQTPEQPLPGGRVYVEIPAAGQQAWVYVNGRQAVYHEGGYSAFRADITRLCTKEGENLLVIACSNENKSSVYPQAADFTFYGGLYRGVNLISVPETHFDLDYYGGPGLQVTPKPCDDGGATFELVSWVTKPDENFTVLYSILNERGMEVASAVRPADQTKVTVYVPDAKAWNISAPCLYTVTATLQRRNEAYDEVSVRAGVRSFSCDADMGFCINGVWTPLRGVSRHQDRLYQGNALTREDHFEDARMIRELGANTIRLAHYQHSQDFYDACDELGFIVWAEIPFISVMNQDPAAHQNCISQMKELIIQNYNHPSICFWGVSNEILIGGISDQLVENHRELNALCKELDPTRLTAIAHVSMTPEQSPMHGITDVESYNHYFGWYGGKMEDNGPWLDNFHRVHPEICLGLSEYGCEGIVTYHGPNPACKDYSEEYQALYHEHMAKVLEERPWIWSSHVWNMFDFGCAARNEGGVAGRNNKGLVTMDRKTKKDSYYIYQAYWSEMPMIHLCGRRYARRAGETTQIKVYSNQPKVTLYLNGKPAAVQTNSKVFTFQVALEEGFNIVTAEAGGIRDSMTLEKVEKEPSIYVLPEVNERAEGVANWFKLAGNLDLKAPMEFPEGKYSVRDTMEELAECPEALEIVTNAVKLATNMKLAPGEGMWDMMKAMTPEDMCRMAGAMMPEGFVESLNAKLIRIDKRQS</sequence>
<dbReference type="SUPFAM" id="SSF49303">
    <property type="entry name" value="beta-Galactosidase/glucuronidase domain"/>
    <property type="match status" value="1"/>
</dbReference>
<dbReference type="GO" id="GO:0004565">
    <property type="term" value="F:beta-galactosidase activity"/>
    <property type="evidence" value="ECO:0007669"/>
    <property type="project" value="UniProtKB-EC"/>
</dbReference>
<evidence type="ECO:0000259" key="4">
    <source>
        <dbReference type="Pfam" id="PF00703"/>
    </source>
</evidence>
<dbReference type="OrthoDB" id="9762066at2"/>
<evidence type="ECO:0000313" key="7">
    <source>
        <dbReference type="EMBL" id="SOY30498.1"/>
    </source>
</evidence>
<dbReference type="EC" id="3.2.1.23" evidence="7"/>
<dbReference type="InterPro" id="IPR006102">
    <property type="entry name" value="Ig-like_GH2"/>
</dbReference>
<dbReference type="PRINTS" id="PR00132">
    <property type="entry name" value="GLHYDRLASE2"/>
</dbReference>
<evidence type="ECO:0000256" key="2">
    <source>
        <dbReference type="ARBA" id="ARBA00022801"/>
    </source>
</evidence>
<dbReference type="InterPro" id="IPR036156">
    <property type="entry name" value="Beta-gal/glucu_dom_sf"/>
</dbReference>
<keyword evidence="2 7" id="KW-0378">Hydrolase</keyword>
<proteinExistence type="inferred from homology"/>
<dbReference type="Pfam" id="PF02837">
    <property type="entry name" value="Glyco_hydro_2_N"/>
    <property type="match status" value="1"/>
</dbReference>
<accession>A0A2K4ZJ37</accession>
<dbReference type="InterPro" id="IPR051913">
    <property type="entry name" value="GH2_Domain-Containing"/>
</dbReference>
<reference evidence="7 8" key="1">
    <citation type="submission" date="2018-01" db="EMBL/GenBank/DDBJ databases">
        <authorList>
            <person name="Gaut B.S."/>
            <person name="Morton B.R."/>
            <person name="Clegg M.T."/>
            <person name="Duvall M.R."/>
        </authorList>
    </citation>
    <scope>NUCLEOTIDE SEQUENCE [LARGE SCALE GENOMIC DNA]</scope>
    <source>
        <strain evidence="7">GP69</strain>
    </source>
</reference>
<dbReference type="SUPFAM" id="SSF51445">
    <property type="entry name" value="(Trans)glycosidases"/>
    <property type="match status" value="1"/>
</dbReference>
<dbReference type="SUPFAM" id="SSF49785">
    <property type="entry name" value="Galactose-binding domain-like"/>
    <property type="match status" value="1"/>
</dbReference>
<evidence type="ECO:0000259" key="5">
    <source>
        <dbReference type="Pfam" id="PF02836"/>
    </source>
</evidence>
<evidence type="ECO:0000313" key="8">
    <source>
        <dbReference type="Proteomes" id="UP000236311"/>
    </source>
</evidence>
<organism evidence="7 8">
    <name type="scientific">Acetatifactor muris</name>
    <dbReference type="NCBI Taxonomy" id="879566"/>
    <lineage>
        <taxon>Bacteria</taxon>
        <taxon>Bacillati</taxon>
        <taxon>Bacillota</taxon>
        <taxon>Clostridia</taxon>
        <taxon>Lachnospirales</taxon>
        <taxon>Lachnospiraceae</taxon>
        <taxon>Acetatifactor</taxon>
    </lineage>
</organism>
<dbReference type="InterPro" id="IPR013783">
    <property type="entry name" value="Ig-like_fold"/>
</dbReference>
<comment type="similarity">
    <text evidence="1">Belongs to the glycosyl hydrolase 2 family.</text>
</comment>
<dbReference type="RefSeq" id="WP_103240521.1">
    <property type="nucleotide sequence ID" value="NZ_JANJZD010000001.1"/>
</dbReference>
<feature type="domain" description="Glycosyl hydrolases family 2 sugar binding" evidence="6">
    <location>
        <begin position="48"/>
        <end position="153"/>
    </location>
</feature>
<dbReference type="GO" id="GO:0005975">
    <property type="term" value="P:carbohydrate metabolic process"/>
    <property type="evidence" value="ECO:0007669"/>
    <property type="project" value="InterPro"/>
</dbReference>
<keyword evidence="3 7" id="KW-0326">Glycosidase</keyword>
<dbReference type="InterPro" id="IPR006101">
    <property type="entry name" value="Glyco_hydro_2"/>
</dbReference>
<dbReference type="PANTHER" id="PTHR42732">
    <property type="entry name" value="BETA-GALACTOSIDASE"/>
    <property type="match status" value="1"/>
</dbReference>
<dbReference type="Pfam" id="PF00703">
    <property type="entry name" value="Glyco_hydro_2"/>
    <property type="match status" value="1"/>
</dbReference>
<dbReference type="InterPro" id="IPR017853">
    <property type="entry name" value="GH"/>
</dbReference>
<dbReference type="Gene3D" id="2.60.40.10">
    <property type="entry name" value="Immunoglobulins"/>
    <property type="match status" value="2"/>
</dbReference>